<feature type="chain" id="PRO_5019216815" evidence="1">
    <location>
        <begin position="21"/>
        <end position="43"/>
    </location>
</feature>
<dbReference type="Proteomes" id="UP000015105">
    <property type="component" value="Chromosome 4D"/>
</dbReference>
<keyword evidence="3" id="KW-1185">Reference proteome</keyword>
<proteinExistence type="predicted"/>
<feature type="signal peptide" evidence="1">
    <location>
        <begin position="1"/>
        <end position="20"/>
    </location>
</feature>
<evidence type="ECO:0000313" key="3">
    <source>
        <dbReference type="Proteomes" id="UP000015105"/>
    </source>
</evidence>
<reference evidence="2" key="3">
    <citation type="journal article" date="2017" name="Nature">
        <title>Genome sequence of the progenitor of the wheat D genome Aegilops tauschii.</title>
        <authorList>
            <person name="Luo M.C."/>
            <person name="Gu Y.Q."/>
            <person name="Puiu D."/>
            <person name="Wang H."/>
            <person name="Twardziok S.O."/>
            <person name="Deal K.R."/>
            <person name="Huo N."/>
            <person name="Zhu T."/>
            <person name="Wang L."/>
            <person name="Wang Y."/>
            <person name="McGuire P.E."/>
            <person name="Liu S."/>
            <person name="Long H."/>
            <person name="Ramasamy R.K."/>
            <person name="Rodriguez J.C."/>
            <person name="Van S.L."/>
            <person name="Yuan L."/>
            <person name="Wang Z."/>
            <person name="Xia Z."/>
            <person name="Xiao L."/>
            <person name="Anderson O.D."/>
            <person name="Ouyang S."/>
            <person name="Liang Y."/>
            <person name="Zimin A.V."/>
            <person name="Pertea G."/>
            <person name="Qi P."/>
            <person name="Bennetzen J.L."/>
            <person name="Dai X."/>
            <person name="Dawson M.W."/>
            <person name="Muller H.G."/>
            <person name="Kugler K."/>
            <person name="Rivarola-Duarte L."/>
            <person name="Spannagl M."/>
            <person name="Mayer K.F.X."/>
            <person name="Lu F.H."/>
            <person name="Bevan M.W."/>
            <person name="Leroy P."/>
            <person name="Li P."/>
            <person name="You F.M."/>
            <person name="Sun Q."/>
            <person name="Liu Z."/>
            <person name="Lyons E."/>
            <person name="Wicker T."/>
            <person name="Salzberg S.L."/>
            <person name="Devos K.M."/>
            <person name="Dvorak J."/>
        </authorList>
    </citation>
    <scope>NUCLEOTIDE SEQUENCE [LARGE SCALE GENOMIC DNA]</scope>
    <source>
        <strain evidence="2">cv. AL8/78</strain>
    </source>
</reference>
<dbReference type="AlphaFoldDB" id="A0A453I360"/>
<reference evidence="3" key="2">
    <citation type="journal article" date="2017" name="Nat. Plants">
        <title>The Aegilops tauschii genome reveals multiple impacts of transposons.</title>
        <authorList>
            <person name="Zhao G."/>
            <person name="Zou C."/>
            <person name="Li K."/>
            <person name="Wang K."/>
            <person name="Li T."/>
            <person name="Gao L."/>
            <person name="Zhang X."/>
            <person name="Wang H."/>
            <person name="Yang Z."/>
            <person name="Liu X."/>
            <person name="Jiang W."/>
            <person name="Mao L."/>
            <person name="Kong X."/>
            <person name="Jiao Y."/>
            <person name="Jia J."/>
        </authorList>
    </citation>
    <scope>NUCLEOTIDE SEQUENCE [LARGE SCALE GENOMIC DNA]</scope>
    <source>
        <strain evidence="3">cv. AL8/78</strain>
    </source>
</reference>
<dbReference type="EnsemblPlants" id="AET4Gv20427800.15">
    <property type="protein sequence ID" value="AET4Gv20427800.15"/>
    <property type="gene ID" value="AET4Gv20427800"/>
</dbReference>
<keyword evidence="1" id="KW-0732">Signal</keyword>
<reference evidence="2" key="5">
    <citation type="journal article" date="2021" name="G3 (Bethesda)">
        <title>Aegilops tauschii genome assembly Aet v5.0 features greater sequence contiguity and improved annotation.</title>
        <authorList>
            <person name="Wang L."/>
            <person name="Zhu T."/>
            <person name="Rodriguez J.C."/>
            <person name="Deal K.R."/>
            <person name="Dubcovsky J."/>
            <person name="McGuire P.E."/>
            <person name="Lux T."/>
            <person name="Spannagl M."/>
            <person name="Mayer K.F.X."/>
            <person name="Baldrich P."/>
            <person name="Meyers B.C."/>
            <person name="Huo N."/>
            <person name="Gu Y.Q."/>
            <person name="Zhou H."/>
            <person name="Devos K.M."/>
            <person name="Bennetzen J.L."/>
            <person name="Unver T."/>
            <person name="Budak H."/>
            <person name="Gulick P.J."/>
            <person name="Galiba G."/>
            <person name="Kalapos B."/>
            <person name="Nelson D.R."/>
            <person name="Li P."/>
            <person name="You F.M."/>
            <person name="Luo M.C."/>
            <person name="Dvorak J."/>
        </authorList>
    </citation>
    <scope>NUCLEOTIDE SEQUENCE [LARGE SCALE GENOMIC DNA]</scope>
    <source>
        <strain evidence="2">cv. AL8/78</strain>
    </source>
</reference>
<name>A0A453I360_AEGTS</name>
<reference evidence="2" key="4">
    <citation type="submission" date="2019-03" db="UniProtKB">
        <authorList>
            <consortium name="EnsemblPlants"/>
        </authorList>
    </citation>
    <scope>IDENTIFICATION</scope>
</reference>
<dbReference type="Gramene" id="AET4Gv20427800.15">
    <property type="protein sequence ID" value="AET4Gv20427800.15"/>
    <property type="gene ID" value="AET4Gv20427800"/>
</dbReference>
<accession>A0A453I360</accession>
<evidence type="ECO:0000313" key="2">
    <source>
        <dbReference type="EnsemblPlants" id="AET4Gv20427800.15"/>
    </source>
</evidence>
<organism evidence="2 3">
    <name type="scientific">Aegilops tauschii subsp. strangulata</name>
    <name type="common">Goatgrass</name>
    <dbReference type="NCBI Taxonomy" id="200361"/>
    <lineage>
        <taxon>Eukaryota</taxon>
        <taxon>Viridiplantae</taxon>
        <taxon>Streptophyta</taxon>
        <taxon>Embryophyta</taxon>
        <taxon>Tracheophyta</taxon>
        <taxon>Spermatophyta</taxon>
        <taxon>Magnoliopsida</taxon>
        <taxon>Liliopsida</taxon>
        <taxon>Poales</taxon>
        <taxon>Poaceae</taxon>
        <taxon>BOP clade</taxon>
        <taxon>Pooideae</taxon>
        <taxon>Triticodae</taxon>
        <taxon>Triticeae</taxon>
        <taxon>Triticinae</taxon>
        <taxon>Aegilops</taxon>
    </lineage>
</organism>
<sequence length="43" mass="5098">QKLMILLLLRYTSILQSTLTVQLCRQGTAFYIEVHSLWMTKKK</sequence>
<protein>
    <submittedName>
        <fullName evidence="2">Uncharacterized protein</fullName>
    </submittedName>
</protein>
<reference evidence="3" key="1">
    <citation type="journal article" date="2014" name="Science">
        <title>Ancient hybridizations among the ancestral genomes of bread wheat.</title>
        <authorList>
            <consortium name="International Wheat Genome Sequencing Consortium,"/>
            <person name="Marcussen T."/>
            <person name="Sandve S.R."/>
            <person name="Heier L."/>
            <person name="Spannagl M."/>
            <person name="Pfeifer M."/>
            <person name="Jakobsen K.S."/>
            <person name="Wulff B.B."/>
            <person name="Steuernagel B."/>
            <person name="Mayer K.F."/>
            <person name="Olsen O.A."/>
        </authorList>
    </citation>
    <scope>NUCLEOTIDE SEQUENCE [LARGE SCALE GENOMIC DNA]</scope>
    <source>
        <strain evidence="3">cv. AL8/78</strain>
    </source>
</reference>
<evidence type="ECO:0000256" key="1">
    <source>
        <dbReference type="SAM" id="SignalP"/>
    </source>
</evidence>